<organism evidence="4 5">
    <name type="scientific">Sphingobacterium spiritivorum</name>
    <name type="common">Flavobacterium spiritivorum</name>
    <dbReference type="NCBI Taxonomy" id="258"/>
    <lineage>
        <taxon>Bacteria</taxon>
        <taxon>Pseudomonadati</taxon>
        <taxon>Bacteroidota</taxon>
        <taxon>Sphingobacteriia</taxon>
        <taxon>Sphingobacteriales</taxon>
        <taxon>Sphingobacteriaceae</taxon>
        <taxon>Sphingobacterium</taxon>
    </lineage>
</organism>
<keyword evidence="3" id="KW-0732">Signal</keyword>
<dbReference type="PANTHER" id="PTHR24412">
    <property type="entry name" value="KELCH PROTEIN"/>
    <property type="match status" value="1"/>
</dbReference>
<dbReference type="PANTHER" id="PTHR24412:SF441">
    <property type="entry name" value="KELCH-LIKE PROTEIN 28"/>
    <property type="match status" value="1"/>
</dbReference>
<accession>A0A380BAB3</accession>
<protein>
    <submittedName>
        <fullName evidence="4">N-acetylneuraminate epimerase</fullName>
        <ecNumber evidence="4">5.1.3.24</ecNumber>
    </submittedName>
</protein>
<feature type="chain" id="PRO_5016903783" evidence="3">
    <location>
        <begin position="25"/>
        <end position="329"/>
    </location>
</feature>
<feature type="signal peptide" evidence="3">
    <location>
        <begin position="1"/>
        <end position="24"/>
    </location>
</feature>
<dbReference type="InterPro" id="IPR015915">
    <property type="entry name" value="Kelch-typ_b-propeller"/>
</dbReference>
<evidence type="ECO:0000256" key="2">
    <source>
        <dbReference type="ARBA" id="ARBA00022737"/>
    </source>
</evidence>
<keyword evidence="2" id="KW-0677">Repeat</keyword>
<keyword evidence="1" id="KW-0880">Kelch repeat</keyword>
<evidence type="ECO:0000313" key="5">
    <source>
        <dbReference type="Proteomes" id="UP000254893"/>
    </source>
</evidence>
<dbReference type="Pfam" id="PF24681">
    <property type="entry name" value="Kelch_KLHDC2_KLHL20_DRC7"/>
    <property type="match status" value="1"/>
</dbReference>
<dbReference type="AlphaFoldDB" id="A0A380BAB3"/>
<dbReference type="Proteomes" id="UP000254893">
    <property type="component" value="Unassembled WGS sequence"/>
</dbReference>
<evidence type="ECO:0000313" key="4">
    <source>
        <dbReference type="EMBL" id="SUI97275.1"/>
    </source>
</evidence>
<dbReference type="InterPro" id="IPR006652">
    <property type="entry name" value="Kelch_1"/>
</dbReference>
<dbReference type="EMBL" id="UGYW01000001">
    <property type="protein sequence ID" value="SUI97275.1"/>
    <property type="molecule type" value="Genomic_DNA"/>
</dbReference>
<dbReference type="GO" id="GO:0016853">
    <property type="term" value="F:isomerase activity"/>
    <property type="evidence" value="ECO:0007669"/>
    <property type="project" value="UniProtKB-KW"/>
</dbReference>
<dbReference type="RefSeq" id="WP_115168839.1">
    <property type="nucleotide sequence ID" value="NZ_UGYW01000001.1"/>
</dbReference>
<keyword evidence="4" id="KW-0413">Isomerase</keyword>
<dbReference type="Gene3D" id="2.120.10.80">
    <property type="entry name" value="Kelch-type beta propeller"/>
    <property type="match status" value="2"/>
</dbReference>
<dbReference type="Pfam" id="PF01344">
    <property type="entry name" value="Kelch_1"/>
    <property type="match status" value="1"/>
</dbReference>
<evidence type="ECO:0000256" key="3">
    <source>
        <dbReference type="SAM" id="SignalP"/>
    </source>
</evidence>
<reference evidence="4 5" key="1">
    <citation type="submission" date="2018-06" db="EMBL/GenBank/DDBJ databases">
        <authorList>
            <consortium name="Pathogen Informatics"/>
            <person name="Doyle S."/>
        </authorList>
    </citation>
    <scope>NUCLEOTIDE SEQUENCE [LARGE SCALE GENOMIC DNA]</scope>
    <source>
        <strain evidence="4 5">NCTC11388</strain>
    </source>
</reference>
<gene>
    <name evidence="4" type="primary">nanM</name>
    <name evidence="4" type="ORF">NCTC11388_00355</name>
</gene>
<name>A0A380BAB3_SPHSI</name>
<proteinExistence type="predicted"/>
<evidence type="ECO:0000256" key="1">
    <source>
        <dbReference type="ARBA" id="ARBA00022441"/>
    </source>
</evidence>
<dbReference type="SUPFAM" id="SSF117281">
    <property type="entry name" value="Kelch motif"/>
    <property type="match status" value="2"/>
</dbReference>
<sequence>MNKKNWLILFLACTIALTSFNSCKKSNDTDTSTDTGPTEWFKTSAFDGDPRSAAAYFSIGDNGFITTGILRTNERVKDTWLFDSKKGSWSKKADFIGDARNAAVGFAINGVGFVGTGYNGTDALNDFYKYDSATDKWTAIAPLPGEARYGAVAFSLGGFGYVGLGSTKAEKTLKDFYKYDPTTNTWTSVGTIFANKRVNAFSFVIGNTAYVGGGFDNNSFPEDFYKFDGTTWTRLNDIKNDDIDVTRQSASAFTVGQTAFVVGGKKSSILNSTWRYNPSSDSWESKHQAFQGSAREGAAAFSVNGKGYITTGANGTFKFDDTWEFIPVR</sequence>
<dbReference type="EC" id="5.1.3.24" evidence="4"/>